<proteinExistence type="predicted"/>
<dbReference type="EMBL" id="GG665184">
    <property type="protein sequence ID" value="KNG76632.1"/>
    <property type="molecule type" value="Genomic_DNA"/>
</dbReference>
<dbReference type="NCBIfam" id="TIGR01477">
    <property type="entry name" value="RIFIN"/>
    <property type="match status" value="1"/>
</dbReference>
<sequence length="359" mass="39259">MMLNYTNILLFYLSLNILLLSSEVYNQRNHYITRTPKTNTRTLCECELYAPSNYDNDPQMKEVMENFNRQTSERFHEYDERMKTTRQKCKDKCHKEIEKIILKDKIEKELMDKFATLHTDIQSDAIPTCVCEKSMADKMEKECLKCGYGLGTVAPTVGLIGSVAIGSLKNAALKIAIDEAIAEGAAKGAAAGIEEGIKVVMKGLLKDFRLSTVRIKELESVINGTNYNNGPFIYQAVYTKIRESCLPPVPGVSPGVPSGAASVPFRVATTDQAFCESVWKKAFSGNSGSGGVSLPNALKKYVESIVKQAETTAGMAAEAATEKATATLTAQKTGVVQTTYAGYQTPIIASIVAILTFIL</sequence>
<reference evidence="3" key="1">
    <citation type="submission" date="2015-07" db="EMBL/GenBank/DDBJ databases">
        <title>Annotation of Plasmodium falciparum IGH-CR14.</title>
        <authorList>
            <consortium name="The Broad Institute Genome Sequencing Platform"/>
            <person name="Volkman S.K."/>
            <person name="Neafsey D.E."/>
            <person name="Dash A.P."/>
            <person name="Chitnis C.E."/>
            <person name="Hartl D.L."/>
            <person name="Young S.K."/>
            <person name="Zeng Q."/>
            <person name="Koehrsen M."/>
            <person name="Alvarado L."/>
            <person name="Berlin A."/>
            <person name="Borenstein D."/>
            <person name="Chapman S.B."/>
            <person name="Chen Z."/>
            <person name="Engels R."/>
            <person name="Freedman E."/>
            <person name="Gellesch M."/>
            <person name="Goldberg J."/>
            <person name="Griggs A."/>
            <person name="Gujja S."/>
            <person name="Heilman E.R."/>
            <person name="Heiman D.I."/>
            <person name="Howarth C."/>
            <person name="Jen D."/>
            <person name="Larson L."/>
            <person name="Mehta T."/>
            <person name="Neiman D."/>
            <person name="Park D."/>
            <person name="Pearson M."/>
            <person name="Roberts A."/>
            <person name="Saif S."/>
            <person name="Shea T."/>
            <person name="Shenoy N."/>
            <person name="Sisk P."/>
            <person name="Stolte C."/>
            <person name="Sykes S."/>
            <person name="Walk T."/>
            <person name="White J."/>
            <person name="Yandava C."/>
            <person name="Haas B."/>
            <person name="Henn M.R."/>
            <person name="Nusbaum C."/>
            <person name="Birren B."/>
        </authorList>
    </citation>
    <scope>NUCLEOTIDE SEQUENCE [LARGE SCALE GENOMIC DNA]</scope>
    <source>
        <strain evidence="3">IGH-CR14</strain>
    </source>
</reference>
<reference evidence="3" key="2">
    <citation type="submission" date="2015-07" db="EMBL/GenBank/DDBJ databases">
        <title>The genome sequence of Plasmodium falciparum IGH-CR14.</title>
        <authorList>
            <consortium name="The Broad Institute Genome Sequencing Platform"/>
            <person name="Volkman S.K."/>
            <person name="Neafsey D.E."/>
            <person name="Dash A.P."/>
            <person name="Chitnis C.E."/>
            <person name="Hartl D.L."/>
            <person name="Young S.K."/>
            <person name="Kodira C.D."/>
            <person name="Zeng Q."/>
            <person name="Koehrsen M."/>
            <person name="Godfrey P."/>
            <person name="Alvarado L."/>
            <person name="Berlin A."/>
            <person name="Borenstein D."/>
            <person name="Chen Z."/>
            <person name="Engels R."/>
            <person name="Freedman E."/>
            <person name="Gellesch M."/>
            <person name="Goldberg J."/>
            <person name="Griggs A."/>
            <person name="Gujja S."/>
            <person name="Heiman D."/>
            <person name="Hepburn T."/>
            <person name="Howarth C."/>
            <person name="Jen D."/>
            <person name="Larson L."/>
            <person name="Lewis B."/>
            <person name="Mehta T."/>
            <person name="Park D."/>
            <person name="Pearson M."/>
            <person name="Roberts A."/>
            <person name="Saif S."/>
            <person name="Shea T."/>
            <person name="Shenoy N."/>
            <person name="Sisk P."/>
            <person name="Stolte C."/>
            <person name="Sykes S."/>
            <person name="Walk T."/>
            <person name="White J."/>
            <person name="Yandava C."/>
            <person name="Wirth D.F."/>
            <person name="Nusbaum C."/>
            <person name="Birren B."/>
        </authorList>
    </citation>
    <scope>NUCLEOTIDE SEQUENCE [LARGE SCALE GENOMIC DNA]</scope>
    <source>
        <strain evidence="3">IGH-CR14</strain>
    </source>
</reference>
<dbReference type="AlphaFoldDB" id="A0A0L1IAW5"/>
<name>A0A0L1IAW5_PLAFA</name>
<dbReference type="Proteomes" id="UP000054562">
    <property type="component" value="Unassembled WGS sequence"/>
</dbReference>
<dbReference type="Pfam" id="PF02009">
    <property type="entry name" value="RIFIN"/>
    <property type="match status" value="1"/>
</dbReference>
<protein>
    <submittedName>
        <fullName evidence="2">Rifin</fullName>
    </submittedName>
</protein>
<dbReference type="InterPro" id="IPR006373">
    <property type="entry name" value="VSA_Rifin"/>
</dbReference>
<evidence type="ECO:0000256" key="1">
    <source>
        <dbReference type="SAM" id="SignalP"/>
    </source>
</evidence>
<evidence type="ECO:0000313" key="2">
    <source>
        <dbReference type="EMBL" id="KNG76632.1"/>
    </source>
</evidence>
<feature type="chain" id="PRO_5005552431" evidence="1">
    <location>
        <begin position="23"/>
        <end position="359"/>
    </location>
</feature>
<organism evidence="2 3">
    <name type="scientific">Plasmodium falciparum IGH-CR14</name>
    <dbReference type="NCBI Taxonomy" id="580059"/>
    <lineage>
        <taxon>Eukaryota</taxon>
        <taxon>Sar</taxon>
        <taxon>Alveolata</taxon>
        <taxon>Apicomplexa</taxon>
        <taxon>Aconoidasida</taxon>
        <taxon>Haemosporida</taxon>
        <taxon>Plasmodiidae</taxon>
        <taxon>Plasmodium</taxon>
        <taxon>Plasmodium (Laverania)</taxon>
    </lineage>
</organism>
<gene>
    <name evidence="2" type="ORF">PFMG_02861</name>
</gene>
<keyword evidence="1" id="KW-0732">Signal</keyword>
<accession>A0A0L1IAW5</accession>
<evidence type="ECO:0000313" key="3">
    <source>
        <dbReference type="Proteomes" id="UP000054562"/>
    </source>
</evidence>
<feature type="signal peptide" evidence="1">
    <location>
        <begin position="1"/>
        <end position="22"/>
    </location>
</feature>